<name>A0AAW0CPD0_9AGAR</name>
<dbReference type="PANTHER" id="PTHR28243">
    <property type="entry name" value="AGL049CP"/>
    <property type="match status" value="1"/>
</dbReference>
<evidence type="ECO:0000313" key="4">
    <source>
        <dbReference type="Proteomes" id="UP001383192"/>
    </source>
</evidence>
<sequence length="234" mass="27079">MPNQTESPRWKAVLSDALAKFPRAVASDNFNRRCVDTVQLPEVRSHIFREFVDGSSNARVLLVTSTDTRTPKVKQILSNSRVQVHWYIEGTKQQWRISGIAKVFGSPEAKNARTWDGEDSETDWETKRLAIFKRLSSHMRASWCRPPPGSLLTNPEEEMKKWPSRVDIPGEEPDDSDEEQKKKNKENWDTAFSRFALVVIDSTGVDYLDMGIVPNRRWRFRREDGDWKETEIVA</sequence>
<evidence type="ECO:0000256" key="1">
    <source>
        <dbReference type="SAM" id="MobiDB-lite"/>
    </source>
</evidence>
<comment type="caution">
    <text evidence="3">The sequence shown here is derived from an EMBL/GenBank/DDBJ whole genome shotgun (WGS) entry which is preliminary data.</text>
</comment>
<dbReference type="InterPro" id="IPR024624">
    <property type="entry name" value="Pyridox_Oxase_Alr4036_FMN-bd"/>
</dbReference>
<dbReference type="PANTHER" id="PTHR28243:SF1">
    <property type="entry name" value="PYRIDOXAMINE 5'-PHOSPHATE OXIDASE ALR4036 FAMILY FMN-BINDING DOMAIN-CONTAINING PROTEIN"/>
    <property type="match status" value="1"/>
</dbReference>
<dbReference type="Pfam" id="PF12766">
    <property type="entry name" value="Pyridox_oxase_2"/>
    <property type="match status" value="1"/>
</dbReference>
<feature type="region of interest" description="Disordered" evidence="1">
    <location>
        <begin position="146"/>
        <end position="185"/>
    </location>
</feature>
<protein>
    <recommendedName>
        <fullName evidence="2">Pyridoxamine 5'-phosphate oxidase Alr4036 family FMN-binding domain-containing protein</fullName>
    </recommendedName>
</protein>
<dbReference type="Proteomes" id="UP001383192">
    <property type="component" value="Unassembled WGS sequence"/>
</dbReference>
<keyword evidence="4" id="KW-1185">Reference proteome</keyword>
<dbReference type="InterPro" id="IPR012349">
    <property type="entry name" value="Split_barrel_FMN-bd"/>
</dbReference>
<dbReference type="SUPFAM" id="SSF50475">
    <property type="entry name" value="FMN-binding split barrel"/>
    <property type="match status" value="1"/>
</dbReference>
<dbReference type="AlphaFoldDB" id="A0AAW0CPD0"/>
<feature type="domain" description="Pyridoxamine 5'-phosphate oxidase Alr4036 family FMN-binding" evidence="2">
    <location>
        <begin position="8"/>
        <end position="104"/>
    </location>
</feature>
<organism evidence="3 4">
    <name type="scientific">Paramarasmius palmivorus</name>
    <dbReference type="NCBI Taxonomy" id="297713"/>
    <lineage>
        <taxon>Eukaryota</taxon>
        <taxon>Fungi</taxon>
        <taxon>Dikarya</taxon>
        <taxon>Basidiomycota</taxon>
        <taxon>Agaricomycotina</taxon>
        <taxon>Agaricomycetes</taxon>
        <taxon>Agaricomycetidae</taxon>
        <taxon>Agaricales</taxon>
        <taxon>Marasmiineae</taxon>
        <taxon>Marasmiaceae</taxon>
        <taxon>Paramarasmius</taxon>
    </lineage>
</organism>
<feature type="compositionally biased region" description="Acidic residues" evidence="1">
    <location>
        <begin position="169"/>
        <end position="178"/>
    </location>
</feature>
<evidence type="ECO:0000259" key="2">
    <source>
        <dbReference type="Pfam" id="PF12766"/>
    </source>
</evidence>
<dbReference type="EMBL" id="JAYKXP010000038">
    <property type="protein sequence ID" value="KAK7040224.1"/>
    <property type="molecule type" value="Genomic_DNA"/>
</dbReference>
<proteinExistence type="predicted"/>
<gene>
    <name evidence="3" type="ORF">VNI00_010030</name>
</gene>
<reference evidence="3 4" key="1">
    <citation type="submission" date="2024-01" db="EMBL/GenBank/DDBJ databases">
        <title>A draft genome for a cacao thread blight-causing isolate of Paramarasmius palmivorus.</title>
        <authorList>
            <person name="Baruah I.K."/>
            <person name="Bukari Y."/>
            <person name="Amoako-Attah I."/>
            <person name="Meinhardt L.W."/>
            <person name="Bailey B.A."/>
            <person name="Cohen S.P."/>
        </authorList>
    </citation>
    <scope>NUCLEOTIDE SEQUENCE [LARGE SCALE GENOMIC DNA]</scope>
    <source>
        <strain evidence="3 4">GH-12</strain>
    </source>
</reference>
<evidence type="ECO:0000313" key="3">
    <source>
        <dbReference type="EMBL" id="KAK7040224.1"/>
    </source>
</evidence>
<dbReference type="Gene3D" id="2.30.110.10">
    <property type="entry name" value="Electron Transport, Fmn-binding Protein, Chain A"/>
    <property type="match status" value="1"/>
</dbReference>
<dbReference type="GO" id="GO:0010181">
    <property type="term" value="F:FMN binding"/>
    <property type="evidence" value="ECO:0007669"/>
    <property type="project" value="InterPro"/>
</dbReference>
<accession>A0AAW0CPD0</accession>